<sequence length="362" mass="41116">MDNSAQTSELLNNLQHQLRVARNEIKNLRQQVINLKYKHKTDVEEIENVLKEFPNFKCQDPVEPYQCEFPHFHSIGKIETWFAEKRGIPRQGAICKESQGVLTLTTTDINNSSYALIGLEEFSHMWIIYHFHNTTSNHVRTKVAPPRLNGARVGVFSTRSPHRPCPIGLSLVKIDKIVENKIYFSGADMMDGTPVLDIKPYIPQYDNPNSMSVENDRKVEGAIIEEDSSAAVGCNRDAAENREAPDGEEAVKIPSWIQNAGSKKLKVEFSKKGLSQLQESVDEEKIRKTIIRVLEEDPRSVYLKGKLGGQFYTFSISDLHITCKFDDANQTVTIYQVQPGTQMCECGTPDWQCGVHYKRQLD</sequence>
<organism evidence="5">
    <name type="scientific">Menopon gallinae</name>
    <name type="common">poultry shaft louse</name>
    <dbReference type="NCBI Taxonomy" id="328185"/>
    <lineage>
        <taxon>Eukaryota</taxon>
        <taxon>Metazoa</taxon>
        <taxon>Ecdysozoa</taxon>
        <taxon>Arthropoda</taxon>
        <taxon>Hexapoda</taxon>
        <taxon>Insecta</taxon>
        <taxon>Pterygota</taxon>
        <taxon>Neoptera</taxon>
        <taxon>Paraneoptera</taxon>
        <taxon>Psocodea</taxon>
        <taxon>Troctomorpha</taxon>
        <taxon>Phthiraptera</taxon>
        <taxon>Amblycera</taxon>
        <taxon>Menoponidae</taxon>
        <taxon>Menopon</taxon>
    </lineage>
</organism>
<dbReference type="SUPFAM" id="SSF118196">
    <property type="entry name" value="YaeB-like"/>
    <property type="match status" value="1"/>
</dbReference>
<name>A0AAW2I8V9_9NEOP</name>
<dbReference type="PANTHER" id="PTHR12818:SF0">
    <property type="entry name" value="TRNA (ADENINE(37)-N6)-METHYLTRANSFERASE"/>
    <property type="match status" value="1"/>
</dbReference>
<dbReference type="PROSITE" id="PS51668">
    <property type="entry name" value="TSAA_2"/>
    <property type="match status" value="1"/>
</dbReference>
<dbReference type="EMBL" id="JARGDH010000001">
    <property type="protein sequence ID" value="KAL0278810.1"/>
    <property type="molecule type" value="Genomic_DNA"/>
</dbReference>
<evidence type="ECO:0000259" key="4">
    <source>
        <dbReference type="PROSITE" id="PS51668"/>
    </source>
</evidence>
<dbReference type="PANTHER" id="PTHR12818">
    <property type="entry name" value="TRNA (ADENINE(37)-N6)-METHYLTRANSFERASE"/>
    <property type="match status" value="1"/>
</dbReference>
<protein>
    <recommendedName>
        <fullName evidence="4">TsaA-like domain-containing protein</fullName>
    </recommendedName>
</protein>
<accession>A0AAW2I8V9</accession>
<evidence type="ECO:0000256" key="3">
    <source>
        <dbReference type="SAM" id="Coils"/>
    </source>
</evidence>
<dbReference type="Gene3D" id="3.30.2310.10">
    <property type="entry name" value="YaeB-like"/>
    <property type="match status" value="1"/>
</dbReference>
<evidence type="ECO:0000256" key="1">
    <source>
        <dbReference type="ARBA" id="ARBA00022691"/>
    </source>
</evidence>
<feature type="domain" description="TsaA-like" evidence="4">
    <location>
        <begin position="72"/>
        <end position="210"/>
    </location>
</feature>
<dbReference type="InterPro" id="IPR023370">
    <property type="entry name" value="TrmO-like_N"/>
</dbReference>
<comment type="similarity">
    <text evidence="2">Belongs to the tRNA methyltransferase O family.</text>
</comment>
<dbReference type="InterPro" id="IPR040372">
    <property type="entry name" value="YaeB-like"/>
</dbReference>
<reference evidence="5" key="1">
    <citation type="journal article" date="2024" name="Gigascience">
        <title>Chromosome-level genome of the poultry shaft louse Menopon gallinae provides insight into the host-switching and adaptive evolution of parasitic lice.</title>
        <authorList>
            <person name="Xu Y."/>
            <person name="Ma L."/>
            <person name="Liu S."/>
            <person name="Liang Y."/>
            <person name="Liu Q."/>
            <person name="He Z."/>
            <person name="Tian L."/>
            <person name="Duan Y."/>
            <person name="Cai W."/>
            <person name="Li H."/>
            <person name="Song F."/>
        </authorList>
    </citation>
    <scope>NUCLEOTIDE SEQUENCE</scope>
    <source>
        <strain evidence="5">Cailab_2023a</strain>
    </source>
</reference>
<evidence type="ECO:0000313" key="5">
    <source>
        <dbReference type="EMBL" id="KAL0278810.1"/>
    </source>
</evidence>
<gene>
    <name evidence="5" type="ORF">PYX00_000510</name>
</gene>
<dbReference type="AlphaFoldDB" id="A0AAW2I8V9"/>
<feature type="coiled-coil region" evidence="3">
    <location>
        <begin position="4"/>
        <end position="38"/>
    </location>
</feature>
<dbReference type="Pfam" id="PF01980">
    <property type="entry name" value="TrmO_N"/>
    <property type="match status" value="1"/>
</dbReference>
<dbReference type="CDD" id="cd09281">
    <property type="entry name" value="UPF0066"/>
    <property type="match status" value="1"/>
</dbReference>
<dbReference type="InterPro" id="IPR036414">
    <property type="entry name" value="YaeB_N_sf"/>
</dbReference>
<evidence type="ECO:0000256" key="2">
    <source>
        <dbReference type="ARBA" id="ARBA00033753"/>
    </source>
</evidence>
<dbReference type="NCBIfam" id="TIGR00104">
    <property type="entry name" value="tRNA_TsaA"/>
    <property type="match status" value="1"/>
</dbReference>
<proteinExistence type="inferred from homology"/>
<keyword evidence="3" id="KW-0175">Coiled coil</keyword>
<dbReference type="InterPro" id="IPR036413">
    <property type="entry name" value="YaeB-like_sf"/>
</dbReference>
<comment type="caution">
    <text evidence="5">The sequence shown here is derived from an EMBL/GenBank/DDBJ whole genome shotgun (WGS) entry which is preliminary data.</text>
</comment>
<dbReference type="Gene3D" id="2.40.30.70">
    <property type="entry name" value="YaeB-like"/>
    <property type="match status" value="1"/>
</dbReference>
<keyword evidence="1" id="KW-0949">S-adenosyl-L-methionine</keyword>